<dbReference type="Pfam" id="PF00583">
    <property type="entry name" value="Acetyltransf_1"/>
    <property type="match status" value="1"/>
</dbReference>
<accession>A0A2S3Z572</accession>
<dbReference type="GO" id="GO:0016747">
    <property type="term" value="F:acyltransferase activity, transferring groups other than amino-acyl groups"/>
    <property type="evidence" value="ECO:0007669"/>
    <property type="project" value="InterPro"/>
</dbReference>
<evidence type="ECO:0000313" key="4">
    <source>
        <dbReference type="EMBL" id="POH59079.1"/>
    </source>
</evidence>
<gene>
    <name evidence="4" type="ORF">C3B59_17785</name>
</gene>
<dbReference type="InterPro" id="IPR050832">
    <property type="entry name" value="Bact_Acetyltransf"/>
</dbReference>
<dbReference type="SUPFAM" id="SSF55729">
    <property type="entry name" value="Acyl-CoA N-acyltransferases (Nat)"/>
    <property type="match status" value="1"/>
</dbReference>
<dbReference type="InterPro" id="IPR000182">
    <property type="entry name" value="GNAT_dom"/>
</dbReference>
<evidence type="ECO:0000259" key="3">
    <source>
        <dbReference type="PROSITE" id="PS51186"/>
    </source>
</evidence>
<dbReference type="EMBL" id="PPXF01000067">
    <property type="protein sequence ID" value="POH59079.1"/>
    <property type="molecule type" value="Genomic_DNA"/>
</dbReference>
<keyword evidence="1 4" id="KW-0808">Transferase</keyword>
<feature type="domain" description="N-acetyltransferase" evidence="3">
    <location>
        <begin position="13"/>
        <end position="162"/>
    </location>
</feature>
<dbReference type="Proteomes" id="UP000237104">
    <property type="component" value="Unassembled WGS sequence"/>
</dbReference>
<evidence type="ECO:0000256" key="1">
    <source>
        <dbReference type="ARBA" id="ARBA00022679"/>
    </source>
</evidence>
<dbReference type="PROSITE" id="PS51186">
    <property type="entry name" value="GNAT"/>
    <property type="match status" value="1"/>
</dbReference>
<dbReference type="RefSeq" id="WP_103432528.1">
    <property type="nucleotide sequence ID" value="NZ_PPXF01000067.1"/>
</dbReference>
<protein>
    <submittedName>
        <fullName evidence="4">GNAT family N-acetyltransferase</fullName>
    </submittedName>
</protein>
<dbReference type="CDD" id="cd04301">
    <property type="entry name" value="NAT_SF"/>
    <property type="match status" value="1"/>
</dbReference>
<comment type="caution">
    <text evidence="4">The sequence shown here is derived from an EMBL/GenBank/DDBJ whole genome shotgun (WGS) entry which is preliminary data.</text>
</comment>
<reference evidence="4 5" key="1">
    <citation type="submission" date="2018-01" db="EMBL/GenBank/DDBJ databases">
        <title>Cryobacterium sp. nov., from glaciers in China.</title>
        <authorList>
            <person name="Liu Q."/>
            <person name="Xin Y.-H."/>
        </authorList>
    </citation>
    <scope>NUCLEOTIDE SEQUENCE [LARGE SCALE GENOMIC DNA]</scope>
    <source>
        <strain evidence="4 5">TMB1-8</strain>
    </source>
</reference>
<dbReference type="AlphaFoldDB" id="A0A2S3Z572"/>
<dbReference type="InterPro" id="IPR016181">
    <property type="entry name" value="Acyl_CoA_acyltransferase"/>
</dbReference>
<keyword evidence="2" id="KW-0012">Acyltransferase</keyword>
<dbReference type="Gene3D" id="3.40.630.30">
    <property type="match status" value="1"/>
</dbReference>
<evidence type="ECO:0000313" key="5">
    <source>
        <dbReference type="Proteomes" id="UP000237104"/>
    </source>
</evidence>
<evidence type="ECO:0000256" key="2">
    <source>
        <dbReference type="ARBA" id="ARBA00023315"/>
    </source>
</evidence>
<proteinExistence type="predicted"/>
<dbReference type="OrthoDB" id="9789603at2"/>
<dbReference type="PANTHER" id="PTHR43877">
    <property type="entry name" value="AMINOALKYLPHOSPHONATE N-ACETYLTRANSFERASE-RELATED-RELATED"/>
    <property type="match status" value="1"/>
</dbReference>
<name>A0A2S3Z572_9MICO</name>
<organism evidence="4 5">
    <name type="scientific">Cryobacterium zongtaii</name>
    <dbReference type="NCBI Taxonomy" id="1259217"/>
    <lineage>
        <taxon>Bacteria</taxon>
        <taxon>Bacillati</taxon>
        <taxon>Actinomycetota</taxon>
        <taxon>Actinomycetes</taxon>
        <taxon>Micrococcales</taxon>
        <taxon>Microbacteriaceae</taxon>
        <taxon>Cryobacterium</taxon>
    </lineage>
</organism>
<sequence length="162" mass="17304">MTEAVFDLPGGPFTLRRALAEDVPAIIGLLADDHLRSAEESTAAQDLAPYLAAFTAIDEAADQLLVVVDDPAGKVVATQQLTVLPGLARSGATRLQIEAVRVSAALRGNGLGSEMLTWAVEYGRGRGCRLVQLTSDASRRDAHRFYERLGFASSHVGFKLLL</sequence>